<gene>
    <name evidence="2" type="ORF">AC812_00965</name>
</gene>
<dbReference type="OrthoDB" id="163857at2"/>
<keyword evidence="3" id="KW-1185">Reference proteome</keyword>
<evidence type="ECO:0000313" key="2">
    <source>
        <dbReference type="EMBL" id="KPL78550.1"/>
    </source>
</evidence>
<reference evidence="2 3" key="1">
    <citation type="submission" date="2015-07" db="EMBL/GenBank/DDBJ databases">
        <title>Draft genome of Bellilinea caldifistulae DSM 17877.</title>
        <authorList>
            <person name="Hemp J."/>
            <person name="Ward L.M."/>
            <person name="Pace L.A."/>
            <person name="Fischer W.W."/>
        </authorList>
    </citation>
    <scope>NUCLEOTIDE SEQUENCE [LARGE SCALE GENOMIC DNA]</scope>
    <source>
        <strain evidence="2 3">GOMI-1</strain>
    </source>
</reference>
<dbReference type="CDD" id="cd14947">
    <property type="entry name" value="NBR1_like"/>
    <property type="match status" value="1"/>
</dbReference>
<feature type="domain" description="Nbr1 FW" evidence="1">
    <location>
        <begin position="110"/>
        <end position="214"/>
    </location>
</feature>
<dbReference type="InterPro" id="IPR032350">
    <property type="entry name" value="Nbr1_FW"/>
</dbReference>
<protein>
    <recommendedName>
        <fullName evidence="1">Nbr1 FW domain-containing protein</fullName>
    </recommendedName>
</protein>
<organism evidence="2 3">
    <name type="scientific">Bellilinea caldifistulae</name>
    <dbReference type="NCBI Taxonomy" id="360411"/>
    <lineage>
        <taxon>Bacteria</taxon>
        <taxon>Bacillati</taxon>
        <taxon>Chloroflexota</taxon>
        <taxon>Anaerolineae</taxon>
        <taxon>Anaerolineales</taxon>
        <taxon>Anaerolineaceae</taxon>
        <taxon>Bellilinea</taxon>
    </lineage>
</organism>
<dbReference type="PANTHER" id="PTHR20930:SF0">
    <property type="entry name" value="PROTEIN ILRUN"/>
    <property type="match status" value="1"/>
</dbReference>
<comment type="caution">
    <text evidence="2">The sequence shown here is derived from an EMBL/GenBank/DDBJ whole genome shotgun (WGS) entry which is preliminary data.</text>
</comment>
<dbReference type="EMBL" id="LGHJ01000004">
    <property type="protein sequence ID" value="KPL78550.1"/>
    <property type="molecule type" value="Genomic_DNA"/>
</dbReference>
<dbReference type="PANTHER" id="PTHR20930">
    <property type="entry name" value="OVARIAN CARCINOMA ANTIGEN CA125-RELATED"/>
    <property type="match status" value="1"/>
</dbReference>
<sequence length="352" mass="37997">MNDGFYLSIRYIIFLFSTLFLMIALAACNIPSGSPAASLDLTALAQTAEIQLTQIAASLAATLNQNVTQPAVTPTPIILTPTPSLQNTGTAFPAEIPCDRAGAGSMLDVTYPDDSRLLPGQQFTKIWRLVNRGSCTWNRNYQVVWFSGDRLGVSPSQPLPGKVEPGESVDIAVDMLAPQQPGLYTSYWMLRNPEGKLFGIGPGGNAPFWARIQVIAIYTSTPTATPTTTPTPITLASGRFDLGLGEWVDLDLGELSGDEEKADIRLIQTDEGSIWVEVFGNAGLMIFGEVQPSVNDCRSAIFSTNRIGVESIPEGTFLCYRTNQGLSGSLRVVSISPSPLTIRFDFLTWAIP</sequence>
<dbReference type="RefSeq" id="WP_061918010.1">
    <property type="nucleotide sequence ID" value="NZ_DF967971.1"/>
</dbReference>
<dbReference type="Gene3D" id="2.60.40.10">
    <property type="entry name" value="Immunoglobulins"/>
    <property type="match status" value="1"/>
</dbReference>
<dbReference type="STRING" id="360411.AC812_00965"/>
<dbReference type="Proteomes" id="UP000050514">
    <property type="component" value="Unassembled WGS sequence"/>
</dbReference>
<proteinExistence type="predicted"/>
<accession>A0A0P6XEA7</accession>
<dbReference type="Pfam" id="PF16158">
    <property type="entry name" value="N_BRCA1_IG"/>
    <property type="match status" value="1"/>
</dbReference>
<evidence type="ECO:0000313" key="3">
    <source>
        <dbReference type="Proteomes" id="UP000050514"/>
    </source>
</evidence>
<name>A0A0P6XEA7_9CHLR</name>
<dbReference type="InterPro" id="IPR013783">
    <property type="entry name" value="Ig-like_fold"/>
</dbReference>
<evidence type="ECO:0000259" key="1">
    <source>
        <dbReference type="Pfam" id="PF16158"/>
    </source>
</evidence>
<dbReference type="AlphaFoldDB" id="A0A0P6XEA7"/>